<dbReference type="AlphaFoldDB" id="A0AAC8YRN3"/>
<evidence type="ECO:0000256" key="4">
    <source>
        <dbReference type="ARBA" id="ARBA00022989"/>
    </source>
</evidence>
<organism evidence="8 9">
    <name type="scientific">Aminobacter aminovorans</name>
    <name type="common">Chelatobacter heintzii</name>
    <dbReference type="NCBI Taxonomy" id="83263"/>
    <lineage>
        <taxon>Bacteria</taxon>
        <taxon>Pseudomonadati</taxon>
        <taxon>Pseudomonadota</taxon>
        <taxon>Alphaproteobacteria</taxon>
        <taxon>Hyphomicrobiales</taxon>
        <taxon>Phyllobacteriaceae</taxon>
        <taxon>Aminobacter</taxon>
    </lineage>
</organism>
<dbReference type="EMBL" id="CP015005">
    <property type="protein sequence ID" value="AMS42889.1"/>
    <property type="molecule type" value="Genomic_DNA"/>
</dbReference>
<keyword evidence="5 6" id="KW-0472">Membrane</keyword>
<evidence type="ECO:0000256" key="5">
    <source>
        <dbReference type="ARBA" id="ARBA00023136"/>
    </source>
</evidence>
<feature type="transmembrane region" description="Helical" evidence="6">
    <location>
        <begin position="298"/>
        <end position="317"/>
    </location>
</feature>
<dbReference type="PANTHER" id="PTHR30482:SF17">
    <property type="entry name" value="ABC TRANSPORTER ATP-BINDING PROTEIN"/>
    <property type="match status" value="1"/>
</dbReference>
<name>A0AAC8YRN3_AMIAI</name>
<feature type="transmembrane region" description="Helical" evidence="6">
    <location>
        <begin position="262"/>
        <end position="286"/>
    </location>
</feature>
<accession>A0AAC8YRN3</accession>
<proteinExistence type="predicted"/>
<dbReference type="InterPro" id="IPR043428">
    <property type="entry name" value="LivM-like"/>
</dbReference>
<dbReference type="Pfam" id="PF02653">
    <property type="entry name" value="BPD_transp_2"/>
    <property type="match status" value="1"/>
</dbReference>
<feature type="chain" id="PRO_5042059500" evidence="7">
    <location>
        <begin position="28"/>
        <end position="329"/>
    </location>
</feature>
<keyword evidence="4 6" id="KW-1133">Transmembrane helix</keyword>
<dbReference type="GO" id="GO:0015658">
    <property type="term" value="F:branched-chain amino acid transmembrane transporter activity"/>
    <property type="evidence" value="ECO:0007669"/>
    <property type="project" value="InterPro"/>
</dbReference>
<evidence type="ECO:0000313" key="8">
    <source>
        <dbReference type="EMBL" id="AMS42889.1"/>
    </source>
</evidence>
<dbReference type="InterPro" id="IPR001851">
    <property type="entry name" value="ABC_transp_permease"/>
</dbReference>
<protein>
    <submittedName>
        <fullName evidence="8">ABC transporter permease</fullName>
    </submittedName>
</protein>
<keyword evidence="3 6" id="KW-0812">Transmembrane</keyword>
<feature type="transmembrane region" description="Helical" evidence="6">
    <location>
        <begin position="130"/>
        <end position="148"/>
    </location>
</feature>
<dbReference type="GO" id="GO:0005886">
    <property type="term" value="C:plasma membrane"/>
    <property type="evidence" value="ECO:0007669"/>
    <property type="project" value="UniProtKB-SubCell"/>
</dbReference>
<keyword evidence="2" id="KW-1003">Cell membrane</keyword>
<feature type="transmembrane region" description="Helical" evidence="6">
    <location>
        <begin position="175"/>
        <end position="195"/>
    </location>
</feature>
<evidence type="ECO:0000256" key="6">
    <source>
        <dbReference type="SAM" id="Phobius"/>
    </source>
</evidence>
<evidence type="ECO:0000256" key="1">
    <source>
        <dbReference type="ARBA" id="ARBA00004651"/>
    </source>
</evidence>
<comment type="subcellular location">
    <subcellularLocation>
        <location evidence="1">Cell membrane</location>
        <topology evidence="1">Multi-pass membrane protein</topology>
    </subcellularLocation>
</comment>
<evidence type="ECO:0000313" key="9">
    <source>
        <dbReference type="Proteomes" id="UP000075755"/>
    </source>
</evidence>
<dbReference type="CDD" id="cd06581">
    <property type="entry name" value="TM_PBP1_LivM_like"/>
    <property type="match status" value="1"/>
</dbReference>
<evidence type="ECO:0000256" key="3">
    <source>
        <dbReference type="ARBA" id="ARBA00022692"/>
    </source>
</evidence>
<reference evidence="8 9" key="1">
    <citation type="submission" date="2016-03" db="EMBL/GenBank/DDBJ databases">
        <title>Complete genome of Aminobacter aminovorans KCTC 2477.</title>
        <authorList>
            <person name="Kim K.M."/>
        </authorList>
    </citation>
    <scope>NUCLEOTIDE SEQUENCE [LARGE SCALE GENOMIC DNA]</scope>
    <source>
        <strain evidence="8 9">KCTC 2477</strain>
    </source>
</reference>
<dbReference type="PANTHER" id="PTHR30482">
    <property type="entry name" value="HIGH-AFFINITY BRANCHED-CHAIN AMINO ACID TRANSPORT SYSTEM PERMEASE"/>
    <property type="match status" value="1"/>
</dbReference>
<feature type="signal peptide" evidence="7">
    <location>
        <begin position="1"/>
        <end position="27"/>
    </location>
</feature>
<gene>
    <name evidence="8" type="ORF">AA2016_3972</name>
</gene>
<evidence type="ECO:0000256" key="2">
    <source>
        <dbReference type="ARBA" id="ARBA00022475"/>
    </source>
</evidence>
<sequence length="329" mass="35254">MPMEKSLKRPALLAGVLIALIALPAVADATGYAALTSLATRVLIYGIAAASLNFVLGYGGMVSFGHAAFFGIGGYVVGILYQHYSLGEPLFGFIPGTNQLLITIPVALVISGLMAALIGALSLRTGGVQFIMITLAFAQMLFFLFVSLKTYGGDDGLIIRRANELPGLNMRDKQTVYYVCLAITVAFFFILWRIVNSRFGNVIVGLRQSEKRMAAIGLPAYRYKLMAFVISGMGCGLAGALMANFLRYASPDMIHWTKSGELMVMVILGGVGTLFGPLLGAAVFIVLESILASWTENWQLGLGLILLFVVLYTQGGVQGLGTRLFGRRA</sequence>
<feature type="transmembrane region" description="Helical" evidence="6">
    <location>
        <begin position="43"/>
        <end position="60"/>
    </location>
</feature>
<dbReference type="KEGG" id="aak:AA2016_3972"/>
<evidence type="ECO:0000256" key="7">
    <source>
        <dbReference type="SAM" id="SignalP"/>
    </source>
</evidence>
<keyword evidence="7" id="KW-0732">Signal</keyword>
<feature type="transmembrane region" description="Helical" evidence="6">
    <location>
        <begin position="67"/>
        <end position="84"/>
    </location>
</feature>
<dbReference type="Proteomes" id="UP000075755">
    <property type="component" value="Chromosome"/>
</dbReference>
<feature type="transmembrane region" description="Helical" evidence="6">
    <location>
        <begin position="221"/>
        <end position="242"/>
    </location>
</feature>
<feature type="transmembrane region" description="Helical" evidence="6">
    <location>
        <begin position="104"/>
        <end position="123"/>
    </location>
</feature>